<accession>A0A1T5BYD4</accession>
<dbReference type="STRING" id="439228.SAMN06295920_103362"/>
<dbReference type="Proteomes" id="UP000189818">
    <property type="component" value="Unassembled WGS sequence"/>
</dbReference>
<dbReference type="OrthoDB" id="161808at41297"/>
<name>A0A1T5BYD4_9SPHN</name>
<reference evidence="2" key="1">
    <citation type="submission" date="2017-02" db="EMBL/GenBank/DDBJ databases">
        <authorList>
            <person name="Varghese N."/>
            <person name="Submissions S."/>
        </authorList>
    </citation>
    <scope>NUCLEOTIDE SEQUENCE [LARGE SCALE GENOMIC DNA]</scope>
    <source>
        <strain evidence="2">UM2</strain>
    </source>
</reference>
<gene>
    <name evidence="1" type="ORF">SAMN06295920_103362</name>
</gene>
<keyword evidence="2" id="KW-1185">Reference proteome</keyword>
<sequence length="154" mass="17375">MTAAPAPIRREMVVLDEIPLGCIAYRVDDNRCEPMIRRGDIVAVDTRDRMPMPDEPYLIEWSNGARSVVAAYFTTAPEGSAWYGRLWVGDLFPRQMMSLGGTPVGEPLRWGDGPYTFEQLAEKMVGRVVGILLDQRLAPPLDATPRKLEWREVQ</sequence>
<dbReference type="AlphaFoldDB" id="A0A1T5BYD4"/>
<evidence type="ECO:0000313" key="1">
    <source>
        <dbReference type="EMBL" id="SKB51870.1"/>
    </source>
</evidence>
<organism evidence="1 2">
    <name type="scientific">Rhizorhabdus histidinilytica</name>
    <dbReference type="NCBI Taxonomy" id="439228"/>
    <lineage>
        <taxon>Bacteria</taxon>
        <taxon>Pseudomonadati</taxon>
        <taxon>Pseudomonadota</taxon>
        <taxon>Alphaproteobacteria</taxon>
        <taxon>Sphingomonadales</taxon>
        <taxon>Sphingomonadaceae</taxon>
        <taxon>Rhizorhabdus</taxon>
    </lineage>
</organism>
<evidence type="ECO:0000313" key="2">
    <source>
        <dbReference type="Proteomes" id="UP000189818"/>
    </source>
</evidence>
<proteinExistence type="predicted"/>
<dbReference type="EMBL" id="FUYM01000003">
    <property type="protein sequence ID" value="SKB51870.1"/>
    <property type="molecule type" value="Genomic_DNA"/>
</dbReference>
<dbReference type="RefSeq" id="WP_079647708.1">
    <property type="nucleotide sequence ID" value="NZ_FUYM01000003.1"/>
</dbReference>
<protein>
    <submittedName>
        <fullName evidence="1">Uncharacterized protein</fullName>
    </submittedName>
</protein>